<protein>
    <recommendedName>
        <fullName evidence="5">Protein kinase domain-containing protein</fullName>
    </recommendedName>
</protein>
<keyword evidence="2" id="KW-0547">Nucleotide-binding</keyword>
<dbReference type="SMART" id="SM00220">
    <property type="entry name" value="S_TKc"/>
    <property type="match status" value="1"/>
</dbReference>
<dbReference type="PRINTS" id="PR00109">
    <property type="entry name" value="TYRKINASE"/>
</dbReference>
<dbReference type="Gene3D" id="1.10.510.10">
    <property type="entry name" value="Transferase(Phosphotransferase) domain 1"/>
    <property type="match status" value="1"/>
</dbReference>
<gene>
    <name evidence="6" type="ORF">RFH988_LOCUS26822</name>
</gene>
<dbReference type="InterPro" id="IPR051681">
    <property type="entry name" value="Ser/Thr_Kinases-Pseudokinases"/>
</dbReference>
<dbReference type="PROSITE" id="PS50011">
    <property type="entry name" value="PROTEIN_KINASE_DOM"/>
    <property type="match status" value="1"/>
</dbReference>
<dbReference type="PANTHER" id="PTHR44329">
    <property type="entry name" value="SERINE/THREONINE-PROTEIN KINASE TNNI3K-RELATED"/>
    <property type="match status" value="1"/>
</dbReference>
<evidence type="ECO:0000259" key="5">
    <source>
        <dbReference type="PROSITE" id="PS50011"/>
    </source>
</evidence>
<accession>A0A814ZK90</accession>
<comment type="caution">
    <text evidence="6">The sequence shown here is derived from an EMBL/GenBank/DDBJ whole genome shotgun (WGS) entry which is preliminary data.</text>
</comment>
<keyword evidence="3" id="KW-0418">Kinase</keyword>
<dbReference type="PROSITE" id="PS00108">
    <property type="entry name" value="PROTEIN_KINASE_ST"/>
    <property type="match status" value="1"/>
</dbReference>
<proteinExistence type="predicted"/>
<reference evidence="6" key="1">
    <citation type="submission" date="2021-02" db="EMBL/GenBank/DDBJ databases">
        <authorList>
            <person name="Nowell W R."/>
        </authorList>
    </citation>
    <scope>NUCLEOTIDE SEQUENCE</scope>
</reference>
<dbReference type="InterPro" id="IPR000719">
    <property type="entry name" value="Prot_kinase_dom"/>
</dbReference>
<dbReference type="AlphaFoldDB" id="A0A814ZK90"/>
<evidence type="ECO:0000256" key="1">
    <source>
        <dbReference type="ARBA" id="ARBA00022679"/>
    </source>
</evidence>
<dbReference type="Pfam" id="PF07714">
    <property type="entry name" value="PK_Tyr_Ser-Thr"/>
    <property type="match status" value="1"/>
</dbReference>
<dbReference type="EMBL" id="CAJNOO010002187">
    <property type="protein sequence ID" value="CAF1244072.1"/>
    <property type="molecule type" value="Genomic_DNA"/>
</dbReference>
<name>A0A814ZK90_9BILA</name>
<evidence type="ECO:0000256" key="3">
    <source>
        <dbReference type="ARBA" id="ARBA00022777"/>
    </source>
</evidence>
<dbReference type="InterPro" id="IPR001245">
    <property type="entry name" value="Ser-Thr/Tyr_kinase_cat_dom"/>
</dbReference>
<dbReference type="PANTHER" id="PTHR44329:SF288">
    <property type="entry name" value="MITOGEN-ACTIVATED PROTEIN KINASE KINASE KINASE 20"/>
    <property type="match status" value="1"/>
</dbReference>
<feature type="domain" description="Protein kinase" evidence="5">
    <location>
        <begin position="1"/>
        <end position="213"/>
    </location>
</feature>
<evidence type="ECO:0000256" key="4">
    <source>
        <dbReference type="ARBA" id="ARBA00022840"/>
    </source>
</evidence>
<keyword evidence="4" id="KW-0067">ATP-binding</keyword>
<dbReference type="OrthoDB" id="10261027at2759"/>
<keyword evidence="1" id="KW-0808">Transferase</keyword>
<dbReference type="InterPro" id="IPR011009">
    <property type="entry name" value="Kinase-like_dom_sf"/>
</dbReference>
<dbReference type="PIRSF" id="PIRSF000654">
    <property type="entry name" value="Integrin-linked_kinase"/>
    <property type="match status" value="1"/>
</dbReference>
<dbReference type="GO" id="GO:0005524">
    <property type="term" value="F:ATP binding"/>
    <property type="evidence" value="ECO:0007669"/>
    <property type="project" value="UniProtKB-KW"/>
</dbReference>
<dbReference type="InterPro" id="IPR008271">
    <property type="entry name" value="Ser/Thr_kinase_AS"/>
</dbReference>
<organism evidence="6 7">
    <name type="scientific">Rotaria sordida</name>
    <dbReference type="NCBI Taxonomy" id="392033"/>
    <lineage>
        <taxon>Eukaryota</taxon>
        <taxon>Metazoa</taxon>
        <taxon>Spiralia</taxon>
        <taxon>Gnathifera</taxon>
        <taxon>Rotifera</taxon>
        <taxon>Eurotatoria</taxon>
        <taxon>Bdelloidea</taxon>
        <taxon>Philodinida</taxon>
        <taxon>Philodinidae</taxon>
        <taxon>Rotaria</taxon>
    </lineage>
</organism>
<evidence type="ECO:0000313" key="6">
    <source>
        <dbReference type="EMBL" id="CAF1244072.1"/>
    </source>
</evidence>
<evidence type="ECO:0000313" key="7">
    <source>
        <dbReference type="Proteomes" id="UP000663882"/>
    </source>
</evidence>
<sequence>MDSIRCPNIVSFYGACTETGKYALVMEYMSLGSLYKILHEDNLVLTWPERLSIAFQAASGINYLHQLPEPVLHRDIKSLNFLVERAYEGYTVKVCDFGLARTRNETTRQTKYNSTRAYTLPWTAPEILRLEDYLDKSDIYSLGVVFWELSSITIPYYDRQDDIIRAFVLAGDRLKIPEGTPSTFHDLIKKCWAQQPNDRPSSSHLIEIIEQCIQIQIPWKISQPLTDINVLLGQSGTLSFTCDEFSSPTVTWLVI</sequence>
<dbReference type="SUPFAM" id="SSF56112">
    <property type="entry name" value="Protein kinase-like (PK-like)"/>
    <property type="match status" value="1"/>
</dbReference>
<evidence type="ECO:0000256" key="2">
    <source>
        <dbReference type="ARBA" id="ARBA00022741"/>
    </source>
</evidence>
<dbReference type="Proteomes" id="UP000663882">
    <property type="component" value="Unassembled WGS sequence"/>
</dbReference>
<dbReference type="GO" id="GO:0004674">
    <property type="term" value="F:protein serine/threonine kinase activity"/>
    <property type="evidence" value="ECO:0007669"/>
    <property type="project" value="TreeGrafter"/>
</dbReference>